<dbReference type="Proteomes" id="UP000823927">
    <property type="component" value="Unassembled WGS sequence"/>
</dbReference>
<dbReference type="GO" id="GO:0005524">
    <property type="term" value="F:ATP binding"/>
    <property type="evidence" value="ECO:0007669"/>
    <property type="project" value="InterPro"/>
</dbReference>
<dbReference type="PANTHER" id="PTHR24347">
    <property type="entry name" value="SERINE/THREONINE-PROTEIN KINASE"/>
    <property type="match status" value="1"/>
</dbReference>
<sequence>MDNRIPLKCGDRLVFSDTGCGEKVFTIQKEIGRGAACIVYDAFYMNHMGSKKNVRIKECYPLKLSVTRHGQCLDVPDNAVEDFARCKEKMARAFQVNNSLFSVMGLTNAVTNTLDIYEGNHTIYIVSAYLSGKTLSEETDLSLSDVVSIVKATAKAIQRIHDSGYLYLDIKPENIWVLEGTTQLVQLFDFDSLVPIAPDSWDVPESIPYTKGFAPPEQTRGRVSALGKYTDVFGIGALMYDQIFGNTPGAAACSPDAVYDFDPMIFDGKAYSDQLFLLLTEFFHHTLAAYYGDRYPDMGLVIEMLEKIQKHACLLTPYVRSSQISASGCLIGRDSELTRIRQWFLEGQTNCFFLTGMGGIGKSELIRHYLIRYKKDFDTILYLYYEGSIMETITNDHQVWINTMEKNPAESMEDYYLRKLEAMKQLADESRFVLVIDNFQGELSKDFERLMDGPWKVVILTRSESVARGYAHLVLGPLKNHDDFYRFLEIYSQRPLNALDKIYADQLIGRVRGHTLTLELIAKQMAASFLTLESAERRINQGSITHLAPEKVRIHKDQKTENETIRQIIRMIFTTEHFSDTVNIQLKLLSLFPAPGIFAGTCQRLFDLDSLDDINDLIDTGWVQSQGSRLFLHPVIKDMLDSQPWDTKQQQAVWKVMTYLQVALKRTQDPHAREGRSVIDRDEILLLSENLLRSCKNISVFNTSVPYQKLIYRTISCISRSKEDFILEYGSHLLDLLGSTHGDIQADVCDLLVFLCLGKKDAKGVKKYLSRAYALAKNGHSHYLWGRYYDMLGNVYDERLKGRYDEGMDNDIYKHLFHTQKKAITHLEKSSHPNSRDVLARNLLSQAILLIRGGSSDKALIRQLLTRVQSIGEKDEGHFREIMICGFMARAWYFTYIAPDFHRTVKNLGQAEQFASKYPLDTLDFIDNVVIPSANILTEWDDCDEAAQWLARGILICKSKNGIRLFMRKEKELYQYLEDVFPFRPAS</sequence>
<dbReference type="EMBL" id="DVIT01000025">
    <property type="protein sequence ID" value="HIS47188.1"/>
    <property type="molecule type" value="Genomic_DNA"/>
</dbReference>
<dbReference type="SMART" id="SM00220">
    <property type="entry name" value="S_TKc"/>
    <property type="match status" value="1"/>
</dbReference>
<dbReference type="InterPro" id="IPR002182">
    <property type="entry name" value="NB-ARC"/>
</dbReference>
<dbReference type="PROSITE" id="PS50011">
    <property type="entry name" value="PROTEIN_KINASE_DOM"/>
    <property type="match status" value="1"/>
</dbReference>
<dbReference type="SUPFAM" id="SSF52540">
    <property type="entry name" value="P-loop containing nucleoside triphosphate hydrolases"/>
    <property type="match status" value="1"/>
</dbReference>
<evidence type="ECO:0000259" key="1">
    <source>
        <dbReference type="PROSITE" id="PS50011"/>
    </source>
</evidence>
<feature type="domain" description="Protein kinase" evidence="1">
    <location>
        <begin position="25"/>
        <end position="314"/>
    </location>
</feature>
<accession>A0A9D1JQI1</accession>
<dbReference type="Pfam" id="PF00931">
    <property type="entry name" value="NB-ARC"/>
    <property type="match status" value="1"/>
</dbReference>
<dbReference type="Gene3D" id="1.10.510.10">
    <property type="entry name" value="Transferase(Phosphotransferase) domain 1"/>
    <property type="match status" value="1"/>
</dbReference>
<protein>
    <recommendedName>
        <fullName evidence="1">Protein kinase domain-containing protein</fullName>
    </recommendedName>
</protein>
<dbReference type="GO" id="GO:0004672">
    <property type="term" value="F:protein kinase activity"/>
    <property type="evidence" value="ECO:0007669"/>
    <property type="project" value="InterPro"/>
</dbReference>
<organism evidence="2 3">
    <name type="scientific">Candidatus Scybalocola faecigallinarum</name>
    <dbReference type="NCBI Taxonomy" id="2840941"/>
    <lineage>
        <taxon>Bacteria</taxon>
        <taxon>Bacillati</taxon>
        <taxon>Bacillota</taxon>
        <taxon>Clostridia</taxon>
        <taxon>Lachnospirales</taxon>
        <taxon>Lachnospiraceae</taxon>
        <taxon>Lachnospiraceae incertae sedis</taxon>
        <taxon>Candidatus Scybalocola (ex Gilroy et al. 2021)</taxon>
    </lineage>
</organism>
<reference evidence="2" key="2">
    <citation type="journal article" date="2021" name="PeerJ">
        <title>Extensive microbial diversity within the chicken gut microbiome revealed by metagenomics and culture.</title>
        <authorList>
            <person name="Gilroy R."/>
            <person name="Ravi A."/>
            <person name="Getino M."/>
            <person name="Pursley I."/>
            <person name="Horton D.L."/>
            <person name="Alikhan N.F."/>
            <person name="Baker D."/>
            <person name="Gharbi K."/>
            <person name="Hall N."/>
            <person name="Watson M."/>
            <person name="Adriaenssens E.M."/>
            <person name="Foster-Nyarko E."/>
            <person name="Jarju S."/>
            <person name="Secka A."/>
            <person name="Antonio M."/>
            <person name="Oren A."/>
            <person name="Chaudhuri R.R."/>
            <person name="La Ragione R."/>
            <person name="Hildebrand F."/>
            <person name="Pallen M.J."/>
        </authorList>
    </citation>
    <scope>NUCLEOTIDE SEQUENCE</scope>
    <source>
        <strain evidence="2">CHK178-757</strain>
    </source>
</reference>
<gene>
    <name evidence="2" type="ORF">IAB46_06460</name>
</gene>
<evidence type="ECO:0000313" key="2">
    <source>
        <dbReference type="EMBL" id="HIS47188.1"/>
    </source>
</evidence>
<name>A0A9D1JQI1_9FIRM</name>
<comment type="caution">
    <text evidence="2">The sequence shown here is derived from an EMBL/GenBank/DDBJ whole genome shotgun (WGS) entry which is preliminary data.</text>
</comment>
<dbReference type="InterPro" id="IPR011009">
    <property type="entry name" value="Kinase-like_dom_sf"/>
</dbReference>
<reference evidence="2" key="1">
    <citation type="submission" date="2020-10" db="EMBL/GenBank/DDBJ databases">
        <authorList>
            <person name="Gilroy R."/>
        </authorList>
    </citation>
    <scope>NUCLEOTIDE SEQUENCE</scope>
    <source>
        <strain evidence="2">CHK178-757</strain>
    </source>
</reference>
<dbReference type="InterPro" id="IPR000719">
    <property type="entry name" value="Prot_kinase_dom"/>
</dbReference>
<dbReference type="SUPFAM" id="SSF56112">
    <property type="entry name" value="Protein kinase-like (PK-like)"/>
    <property type="match status" value="1"/>
</dbReference>
<evidence type="ECO:0000313" key="3">
    <source>
        <dbReference type="Proteomes" id="UP000823927"/>
    </source>
</evidence>
<dbReference type="Gene3D" id="3.40.50.300">
    <property type="entry name" value="P-loop containing nucleotide triphosphate hydrolases"/>
    <property type="match status" value="1"/>
</dbReference>
<dbReference type="GO" id="GO:0043531">
    <property type="term" value="F:ADP binding"/>
    <property type="evidence" value="ECO:0007669"/>
    <property type="project" value="InterPro"/>
</dbReference>
<dbReference type="InterPro" id="IPR027417">
    <property type="entry name" value="P-loop_NTPase"/>
</dbReference>
<dbReference type="AlphaFoldDB" id="A0A9D1JQI1"/>
<proteinExistence type="predicted"/>
<dbReference type="Pfam" id="PF00069">
    <property type="entry name" value="Pkinase"/>
    <property type="match status" value="1"/>
</dbReference>